<reference evidence="2 3" key="1">
    <citation type="submission" date="2018-01" db="EMBL/GenBank/DDBJ databases">
        <title>Genomic Encyclopedia of Archaeal and Bacterial Type Strains, Phase II (KMG-II): from individual species to whole genera.</title>
        <authorList>
            <person name="Goeker M."/>
        </authorList>
    </citation>
    <scope>NUCLEOTIDE SEQUENCE [LARGE SCALE GENOMIC DNA]</scope>
    <source>
        <strain evidence="2 3">DSM 12048</strain>
    </source>
</reference>
<dbReference type="EMBL" id="PRDS01000004">
    <property type="protein sequence ID" value="PPB80788.1"/>
    <property type="molecule type" value="Genomic_DNA"/>
</dbReference>
<organism evidence="2 3">
    <name type="scientific">Albidovulum inexpectatum</name>
    <dbReference type="NCBI Taxonomy" id="196587"/>
    <lineage>
        <taxon>Bacteria</taxon>
        <taxon>Pseudomonadati</taxon>
        <taxon>Pseudomonadota</taxon>
        <taxon>Alphaproteobacteria</taxon>
        <taxon>Rhodobacterales</taxon>
        <taxon>Paracoccaceae</taxon>
        <taxon>Albidovulum</taxon>
    </lineage>
</organism>
<feature type="signal peptide" evidence="1">
    <location>
        <begin position="1"/>
        <end position="26"/>
    </location>
</feature>
<comment type="caution">
    <text evidence="2">The sequence shown here is derived from an EMBL/GenBank/DDBJ whole genome shotgun (WGS) entry which is preliminary data.</text>
</comment>
<feature type="chain" id="PRO_5015695623" evidence="1">
    <location>
        <begin position="27"/>
        <end position="168"/>
    </location>
</feature>
<proteinExistence type="predicted"/>
<dbReference type="AlphaFoldDB" id="A0A2S5JHE4"/>
<keyword evidence="1" id="KW-0732">Signal</keyword>
<gene>
    <name evidence="2" type="ORF">LV82_01520</name>
</gene>
<name>A0A2S5JHE4_9RHOB</name>
<protein>
    <submittedName>
        <fullName evidence="2">Uncharacterized protein</fullName>
    </submittedName>
</protein>
<accession>A0A2S5JHE4</accession>
<evidence type="ECO:0000256" key="1">
    <source>
        <dbReference type="SAM" id="SignalP"/>
    </source>
</evidence>
<evidence type="ECO:0000313" key="2">
    <source>
        <dbReference type="EMBL" id="PPB80788.1"/>
    </source>
</evidence>
<dbReference type="RefSeq" id="WP_104070470.1">
    <property type="nucleotide sequence ID" value="NZ_PRDS01000004.1"/>
</dbReference>
<evidence type="ECO:0000313" key="3">
    <source>
        <dbReference type="Proteomes" id="UP000239736"/>
    </source>
</evidence>
<sequence length="168" mass="17933">MILATRPSGLFGGLLAMLLMAGQAQADLLEAAETAAPMQRLELASDAELGGRSVLVTGAADPTGQRYHVSKVDVMSPIVVKVLADDIEKPIEVSLHRVIWQSADAAGTTGPDGIFDFTGRIDDEFGIWLRADEPSAYHLLVWIGDPVPVEVPPTFYIDGQPIAAPKEN</sequence>
<keyword evidence="3" id="KW-1185">Reference proteome</keyword>
<dbReference type="Proteomes" id="UP000239736">
    <property type="component" value="Unassembled WGS sequence"/>
</dbReference>